<name>A0A0F9BJT1_9ZZZZ</name>
<proteinExistence type="predicted"/>
<protein>
    <submittedName>
        <fullName evidence="1">Uncharacterized protein</fullName>
    </submittedName>
</protein>
<accession>A0A0F9BJT1</accession>
<comment type="caution">
    <text evidence="1">The sequence shown here is derived from an EMBL/GenBank/DDBJ whole genome shotgun (WGS) entry which is preliminary data.</text>
</comment>
<gene>
    <name evidence="1" type="ORF">LCGC14_2519460</name>
</gene>
<organism evidence="1">
    <name type="scientific">marine sediment metagenome</name>
    <dbReference type="NCBI Taxonomy" id="412755"/>
    <lineage>
        <taxon>unclassified sequences</taxon>
        <taxon>metagenomes</taxon>
        <taxon>ecological metagenomes</taxon>
    </lineage>
</organism>
<reference evidence="1" key="1">
    <citation type="journal article" date="2015" name="Nature">
        <title>Complex archaea that bridge the gap between prokaryotes and eukaryotes.</title>
        <authorList>
            <person name="Spang A."/>
            <person name="Saw J.H."/>
            <person name="Jorgensen S.L."/>
            <person name="Zaremba-Niedzwiedzka K."/>
            <person name="Martijn J."/>
            <person name="Lind A.E."/>
            <person name="van Eijk R."/>
            <person name="Schleper C."/>
            <person name="Guy L."/>
            <person name="Ettema T.J."/>
        </authorList>
    </citation>
    <scope>NUCLEOTIDE SEQUENCE</scope>
</reference>
<dbReference type="EMBL" id="LAZR01040608">
    <property type="protein sequence ID" value="KKL14067.1"/>
    <property type="molecule type" value="Genomic_DNA"/>
</dbReference>
<sequence length="169" mass="19459">MALFVATADSVRERILVELRRLYDTQVKVGGGHTFAWDTVIRAPLLEGNRRKNYEMAIIDRNEQKQLEIGCQISTMEIDLEWSSLMGRDDEPSIRANEIILSLERRLNENPMVFEGGDDQTDQQLALRAWTIGNDWNADNDNDRRIEGVMFVRVLYKHATADPRKQIGP</sequence>
<dbReference type="AlphaFoldDB" id="A0A0F9BJT1"/>
<evidence type="ECO:0000313" key="1">
    <source>
        <dbReference type="EMBL" id="KKL14067.1"/>
    </source>
</evidence>